<sequence>MLQSEADFARIIVGGRWLVNGQYLTTRLRQPNFNPAMGKTTKTTLWVRLSGLPLDYYGQEILTRIGNHLWKFLKIDARTLMLVCESLCESEYPTTPCTCCLYGQVPYVVFGHSKDVLPAVGVTVGGNTGTARYTMPNQKEALTSCTKGAALGFYMR</sequence>
<evidence type="ECO:0000313" key="2">
    <source>
        <dbReference type="Proteomes" id="UP001060085"/>
    </source>
</evidence>
<reference evidence="2" key="1">
    <citation type="journal article" date="2023" name="Nat. Plants">
        <title>Single-cell RNA sequencing provides a high-resolution roadmap for understanding the multicellular compartmentation of specialized metabolism.</title>
        <authorList>
            <person name="Sun S."/>
            <person name="Shen X."/>
            <person name="Li Y."/>
            <person name="Li Y."/>
            <person name="Wang S."/>
            <person name="Li R."/>
            <person name="Zhang H."/>
            <person name="Shen G."/>
            <person name="Guo B."/>
            <person name="Wei J."/>
            <person name="Xu J."/>
            <person name="St-Pierre B."/>
            <person name="Chen S."/>
            <person name="Sun C."/>
        </authorList>
    </citation>
    <scope>NUCLEOTIDE SEQUENCE [LARGE SCALE GENOMIC DNA]</scope>
</reference>
<dbReference type="EMBL" id="CM044703">
    <property type="protein sequence ID" value="KAI5673346.1"/>
    <property type="molecule type" value="Genomic_DNA"/>
</dbReference>
<protein>
    <submittedName>
        <fullName evidence="1">Uncharacterized protein</fullName>
    </submittedName>
</protein>
<dbReference type="Proteomes" id="UP001060085">
    <property type="component" value="Linkage Group LG03"/>
</dbReference>
<comment type="caution">
    <text evidence="1">The sequence shown here is derived from an EMBL/GenBank/DDBJ whole genome shotgun (WGS) entry which is preliminary data.</text>
</comment>
<organism evidence="1 2">
    <name type="scientific">Catharanthus roseus</name>
    <name type="common">Madagascar periwinkle</name>
    <name type="synonym">Vinca rosea</name>
    <dbReference type="NCBI Taxonomy" id="4058"/>
    <lineage>
        <taxon>Eukaryota</taxon>
        <taxon>Viridiplantae</taxon>
        <taxon>Streptophyta</taxon>
        <taxon>Embryophyta</taxon>
        <taxon>Tracheophyta</taxon>
        <taxon>Spermatophyta</taxon>
        <taxon>Magnoliopsida</taxon>
        <taxon>eudicotyledons</taxon>
        <taxon>Gunneridae</taxon>
        <taxon>Pentapetalae</taxon>
        <taxon>asterids</taxon>
        <taxon>lamiids</taxon>
        <taxon>Gentianales</taxon>
        <taxon>Apocynaceae</taxon>
        <taxon>Rauvolfioideae</taxon>
        <taxon>Vinceae</taxon>
        <taxon>Catharanthinae</taxon>
        <taxon>Catharanthus</taxon>
    </lineage>
</organism>
<evidence type="ECO:0000313" key="1">
    <source>
        <dbReference type="EMBL" id="KAI5673346.1"/>
    </source>
</evidence>
<keyword evidence="2" id="KW-1185">Reference proteome</keyword>
<gene>
    <name evidence="1" type="ORF">M9H77_13710</name>
</gene>
<accession>A0ACC0BL80</accession>
<proteinExistence type="predicted"/>
<name>A0ACC0BL80_CATRO</name>